<dbReference type="AlphaFoldDB" id="A0A2W1BN33"/>
<evidence type="ECO:0000313" key="2">
    <source>
        <dbReference type="EMBL" id="PZC75681.1"/>
    </source>
</evidence>
<keyword evidence="3" id="KW-1185">Reference proteome</keyword>
<keyword evidence="1" id="KW-1133">Transmembrane helix</keyword>
<keyword evidence="1" id="KW-0812">Transmembrane</keyword>
<protein>
    <submittedName>
        <fullName evidence="2">Uncharacterized protein</fullName>
    </submittedName>
</protein>
<proteinExistence type="predicted"/>
<name>A0A2W1BN33_HELAM</name>
<keyword evidence="1" id="KW-0472">Membrane</keyword>
<accession>A0A2W1BN33</accession>
<organism evidence="2 3">
    <name type="scientific">Helicoverpa armigera</name>
    <name type="common">Cotton bollworm</name>
    <name type="synonym">Heliothis armigera</name>
    <dbReference type="NCBI Taxonomy" id="29058"/>
    <lineage>
        <taxon>Eukaryota</taxon>
        <taxon>Metazoa</taxon>
        <taxon>Ecdysozoa</taxon>
        <taxon>Arthropoda</taxon>
        <taxon>Hexapoda</taxon>
        <taxon>Insecta</taxon>
        <taxon>Pterygota</taxon>
        <taxon>Neoptera</taxon>
        <taxon>Endopterygota</taxon>
        <taxon>Lepidoptera</taxon>
        <taxon>Glossata</taxon>
        <taxon>Ditrysia</taxon>
        <taxon>Noctuoidea</taxon>
        <taxon>Noctuidae</taxon>
        <taxon>Heliothinae</taxon>
        <taxon>Helicoverpa</taxon>
    </lineage>
</organism>
<dbReference type="OrthoDB" id="7437447at2759"/>
<evidence type="ECO:0000256" key="1">
    <source>
        <dbReference type="SAM" id="Phobius"/>
    </source>
</evidence>
<sequence>MIGKSRRAKKGEACVCPTGQTCTACKNKKGVRVKPNIYVERSSDLPVPIRITTYKYSTPTTVQFLQKQKVRSHSEKTDPIESTNRGTKLCQWYRRRRALRELDKLTRLERKRLESLQLEKARRIREAEFLELLEQREKEIRYAEQQLQLTPKIDYSENKLKKQKKLPKTANLDSVGVSGYPNKRFKRRQKIKYTEAKPVLTSRKVATKPLKDPKDSFNERFGNFCYRVCCQCYCCVSFIIIIGILFMFLF</sequence>
<dbReference type="Proteomes" id="UP000249218">
    <property type="component" value="Unassembled WGS sequence"/>
</dbReference>
<dbReference type="EMBL" id="KZ149986">
    <property type="protein sequence ID" value="PZC75681.1"/>
    <property type="molecule type" value="Genomic_DNA"/>
</dbReference>
<feature type="transmembrane region" description="Helical" evidence="1">
    <location>
        <begin position="224"/>
        <end position="249"/>
    </location>
</feature>
<gene>
    <name evidence="2" type="primary">HaOG205751</name>
    <name evidence="2" type="ORF">B5X24_HaOG205751</name>
</gene>
<reference evidence="2 3" key="1">
    <citation type="journal article" date="2017" name="BMC Biol.">
        <title>Genomic innovations, transcriptional plasticity and gene loss underlying the evolution and divergence of two highly polyphagous and invasive Helicoverpa pest species.</title>
        <authorList>
            <person name="Pearce S.L."/>
            <person name="Clarke D.F."/>
            <person name="East P.D."/>
            <person name="Elfekih S."/>
            <person name="Gordon K.H."/>
            <person name="Jermiin L.S."/>
            <person name="McGaughran A."/>
            <person name="Oakeshott J.G."/>
            <person name="Papanikolaou A."/>
            <person name="Perera O.P."/>
            <person name="Rane R.V."/>
            <person name="Richards S."/>
            <person name="Tay W.T."/>
            <person name="Walsh T.K."/>
            <person name="Anderson A."/>
            <person name="Anderson C.J."/>
            <person name="Asgari S."/>
            <person name="Board P.G."/>
            <person name="Bretschneider A."/>
            <person name="Campbell P.M."/>
            <person name="Chertemps T."/>
            <person name="Christeller J.T."/>
            <person name="Coppin C.W."/>
            <person name="Downes S.J."/>
            <person name="Duan G."/>
            <person name="Farnsworth C.A."/>
            <person name="Good R.T."/>
            <person name="Han L.B."/>
            <person name="Han Y.C."/>
            <person name="Hatje K."/>
            <person name="Horne I."/>
            <person name="Huang Y.P."/>
            <person name="Hughes D.S."/>
            <person name="Jacquin-Joly E."/>
            <person name="James W."/>
            <person name="Jhangiani S."/>
            <person name="Kollmar M."/>
            <person name="Kuwar S.S."/>
            <person name="Li S."/>
            <person name="Liu N.Y."/>
            <person name="Maibeche M.T."/>
            <person name="Miller J.R."/>
            <person name="Montagne N."/>
            <person name="Perry T."/>
            <person name="Qu J."/>
            <person name="Song S.V."/>
            <person name="Sutton G.G."/>
            <person name="Vogel H."/>
            <person name="Walenz B.P."/>
            <person name="Xu W."/>
            <person name="Zhang H.J."/>
            <person name="Zou Z."/>
            <person name="Batterham P."/>
            <person name="Edwards O.R."/>
            <person name="Feyereisen R."/>
            <person name="Gibbs R.A."/>
            <person name="Heckel D.G."/>
            <person name="McGrath A."/>
            <person name="Robin C."/>
            <person name="Scherer S.E."/>
            <person name="Worley K.C."/>
            <person name="Wu Y.D."/>
        </authorList>
    </citation>
    <scope>NUCLEOTIDE SEQUENCE [LARGE SCALE GENOMIC DNA]</scope>
    <source>
        <strain evidence="2">Harm_GR_Male_#8</strain>
        <tissue evidence="2">Whole organism</tissue>
    </source>
</reference>
<evidence type="ECO:0000313" key="3">
    <source>
        <dbReference type="Proteomes" id="UP000249218"/>
    </source>
</evidence>